<dbReference type="EMBL" id="JAOWKY010000001">
    <property type="protein sequence ID" value="MCV2867080.1"/>
    <property type="molecule type" value="Genomic_DNA"/>
</dbReference>
<comment type="caution">
    <text evidence="1">The sequence shown here is derived from an EMBL/GenBank/DDBJ whole genome shotgun (WGS) entry which is preliminary data.</text>
</comment>
<dbReference type="Proteomes" id="UP001652542">
    <property type="component" value="Unassembled WGS sequence"/>
</dbReference>
<proteinExistence type="predicted"/>
<dbReference type="RefSeq" id="WP_263732752.1">
    <property type="nucleotide sequence ID" value="NZ_JAOWKY010000001.1"/>
</dbReference>
<evidence type="ECO:0000313" key="1">
    <source>
        <dbReference type="EMBL" id="MCV2867080.1"/>
    </source>
</evidence>
<evidence type="ECO:0000313" key="2">
    <source>
        <dbReference type="Proteomes" id="UP001652542"/>
    </source>
</evidence>
<reference evidence="1 2" key="1">
    <citation type="submission" date="2022-10" db="EMBL/GenBank/DDBJ databases">
        <title>Defluviimonas sp. nov., isolated from ocean surface water.</title>
        <authorList>
            <person name="He W."/>
            <person name="Wang L."/>
            <person name="Zhang D.-F."/>
        </authorList>
    </citation>
    <scope>NUCLEOTIDE SEQUENCE [LARGE SCALE GENOMIC DNA]</scope>
    <source>
        <strain evidence="1 2">WL0002</strain>
    </source>
</reference>
<sequence>MVVSIPTHDQWKRFKKTHGVESNAVSSVNVGKALDTFHKAYGRNFQKNADAASACYKELATYLAKFPDKSHGQDTLDKVVKLCHVTAKSSMDTAKKQGLF</sequence>
<protein>
    <submittedName>
        <fullName evidence="1">Uncharacterized protein</fullName>
    </submittedName>
</protein>
<gene>
    <name evidence="1" type="ORF">OEW28_00385</name>
</gene>
<name>A0ABT2Z7J9_9RHOB</name>
<organism evidence="1 2">
    <name type="scientific">Albidovulum marisflavi</name>
    <dbReference type="NCBI Taxonomy" id="2984159"/>
    <lineage>
        <taxon>Bacteria</taxon>
        <taxon>Pseudomonadati</taxon>
        <taxon>Pseudomonadota</taxon>
        <taxon>Alphaproteobacteria</taxon>
        <taxon>Rhodobacterales</taxon>
        <taxon>Paracoccaceae</taxon>
        <taxon>Albidovulum</taxon>
    </lineage>
</organism>
<accession>A0ABT2Z7J9</accession>
<keyword evidence="2" id="KW-1185">Reference proteome</keyword>